<organism evidence="3 4">
    <name type="scientific">Caenorhabditis nigoni</name>
    <dbReference type="NCBI Taxonomy" id="1611254"/>
    <lineage>
        <taxon>Eukaryota</taxon>
        <taxon>Metazoa</taxon>
        <taxon>Ecdysozoa</taxon>
        <taxon>Nematoda</taxon>
        <taxon>Chromadorea</taxon>
        <taxon>Rhabditida</taxon>
        <taxon>Rhabditina</taxon>
        <taxon>Rhabditomorpha</taxon>
        <taxon>Rhabditoidea</taxon>
        <taxon>Rhabditidae</taxon>
        <taxon>Peloderinae</taxon>
        <taxon>Caenorhabditis</taxon>
    </lineage>
</organism>
<feature type="compositionally biased region" description="Basic and acidic residues" evidence="2">
    <location>
        <begin position="7"/>
        <end position="41"/>
    </location>
</feature>
<name>A0A2G5SGY7_9PELO</name>
<evidence type="ECO:0000256" key="1">
    <source>
        <dbReference type="ARBA" id="ARBA00006190"/>
    </source>
</evidence>
<accession>A0A2G5SGY7</accession>
<gene>
    <name evidence="3" type="primary">Cni-C01A2.4</name>
    <name evidence="3" type="ORF">B9Z55_027244</name>
</gene>
<comment type="similarity">
    <text evidence="1">Belongs to the SNF7 family.</text>
</comment>
<dbReference type="InterPro" id="IPR005024">
    <property type="entry name" value="Snf7_fam"/>
</dbReference>
<proteinExistence type="inferred from homology"/>
<reference evidence="4" key="1">
    <citation type="submission" date="2017-10" db="EMBL/GenBank/DDBJ databases">
        <title>Rapid genome shrinkage in a self-fertile nematode reveals novel sperm competition proteins.</title>
        <authorList>
            <person name="Yin D."/>
            <person name="Schwarz E.M."/>
            <person name="Thomas C.G."/>
            <person name="Felde R.L."/>
            <person name="Korf I.F."/>
            <person name="Cutter A.D."/>
            <person name="Schartner C.M."/>
            <person name="Ralston E.J."/>
            <person name="Meyer B.J."/>
            <person name="Haag E.S."/>
        </authorList>
    </citation>
    <scope>NUCLEOTIDE SEQUENCE [LARGE SCALE GENOMIC DNA]</scope>
    <source>
        <strain evidence="4">JU1422</strain>
    </source>
</reference>
<evidence type="ECO:0000313" key="3">
    <source>
        <dbReference type="EMBL" id="PIC14287.1"/>
    </source>
</evidence>
<dbReference type="EMBL" id="PDUG01000008">
    <property type="protein sequence ID" value="PIC14287.1"/>
    <property type="molecule type" value="Genomic_DNA"/>
</dbReference>
<dbReference type="STRING" id="1611254.A0A2G5SGY7"/>
<dbReference type="GO" id="GO:0007034">
    <property type="term" value="P:vacuolar transport"/>
    <property type="evidence" value="ECO:0007669"/>
    <property type="project" value="InterPro"/>
</dbReference>
<evidence type="ECO:0000313" key="4">
    <source>
        <dbReference type="Proteomes" id="UP000230233"/>
    </source>
</evidence>
<dbReference type="PANTHER" id="PTHR10476">
    <property type="entry name" value="CHARGED MULTIVESICULAR BODY PROTEIN"/>
    <property type="match status" value="1"/>
</dbReference>
<dbReference type="OrthoDB" id="5594417at2759"/>
<sequence>MNFFNKPDPKELERANKRELRKTNRDLESDRRQMDRREKELEQEIKKLAAKGHNDAARHLAKQLIQLRNQKTKSVGMSARISGIQAQNSHMQSMAKMGSAMGTTVKTMKEMNKQMPLEKVAANMREFQMAQEKMGLTEEMMNDTLDSILDAPGDAEEQDAIVAQVLDEIGIEMNSKLANVPTIPTRVGAASSATPDDFEDLEAKLAKLRS</sequence>
<evidence type="ECO:0000256" key="2">
    <source>
        <dbReference type="SAM" id="MobiDB-lite"/>
    </source>
</evidence>
<keyword evidence="4" id="KW-1185">Reference proteome</keyword>
<comment type="caution">
    <text evidence="3">The sequence shown here is derived from an EMBL/GenBank/DDBJ whole genome shotgun (WGS) entry which is preliminary data.</text>
</comment>
<dbReference type="Gene3D" id="6.10.140.1230">
    <property type="match status" value="1"/>
</dbReference>
<dbReference type="Proteomes" id="UP000230233">
    <property type="component" value="Unassembled WGS sequence"/>
</dbReference>
<dbReference type="AlphaFoldDB" id="A0A2G5SGY7"/>
<feature type="region of interest" description="Disordered" evidence="2">
    <location>
        <begin position="1"/>
        <end position="41"/>
    </location>
</feature>
<protein>
    <submittedName>
        <fullName evidence="3">Uncharacterized protein</fullName>
    </submittedName>
</protein>
<dbReference type="Pfam" id="PF03357">
    <property type="entry name" value="Snf7"/>
    <property type="match status" value="1"/>
</dbReference>